<evidence type="ECO:0000313" key="10">
    <source>
        <dbReference type="EMBL" id="CAD6336052.1"/>
    </source>
</evidence>
<name>A0A811S172_9POAL</name>
<evidence type="ECO:0000313" key="11">
    <source>
        <dbReference type="Proteomes" id="UP000604825"/>
    </source>
</evidence>
<sequence length="538" mass="61607">MATTHPALLFLVVLACTGAASGFYVRPGTLNDLLAVKVNQLSSIRTQLPYSYYSLPFCRPDTIINSAENLGQVLRGDRIENSPYVFEMMEPKLCQITCKIVLTEQGANDIKEKIEDEYRVNMILDNLPLVDPITMIDRDAPPYYQQGVNLGVKGLYVGSKDVMYFIYNHYSFLVKYNKEAQTDLARIVAFEVKPYSRKHKPDGDWKGNATRLKTCNPYSGLLVVYSDGPQQIEANKEIIFTYDVNFEESDIKWASRWDTYLRTTDGGFPLCTVLGLLSPSNRGGFMTAMLLLWVFMGPFVGYSSARFYKMFGGMEWKKVAIRTVLVFPGVVFLIFFALNMLLWGVKSSGAVPFTTMFALVFLWFGISMPLIFIGSYLGFKKPYIEDPVRTNKIPRPIPQHSHGILPFGAVFMELLFILTIIWMHQFYYIFGFLFLVFVILIVTCAEITIVLCYFQLCSEDYQWWWRSYLTPGSSALYLFLYATFYFFTEMQITKAASGVLYLGYMLIASYAFFVLTGTIGFYACFWFTRLIYSSVKID</sequence>
<feature type="chain" id="PRO_5033113308" description="Transmembrane 9 superfamily member" evidence="9">
    <location>
        <begin position="23"/>
        <end position="538"/>
    </location>
</feature>
<comment type="caution">
    <text evidence="9">Lacks conserved residue(s) required for the propagation of feature annotation.</text>
</comment>
<dbReference type="GO" id="GO:0010008">
    <property type="term" value="C:endosome membrane"/>
    <property type="evidence" value="ECO:0007669"/>
    <property type="project" value="UniProtKB-SubCell"/>
</dbReference>
<evidence type="ECO:0000256" key="3">
    <source>
        <dbReference type="ARBA" id="ARBA00005227"/>
    </source>
</evidence>
<dbReference type="Proteomes" id="UP000604825">
    <property type="component" value="Unassembled WGS sequence"/>
</dbReference>
<feature type="signal peptide" evidence="9">
    <location>
        <begin position="1"/>
        <end position="22"/>
    </location>
</feature>
<accession>A0A811S172</accession>
<evidence type="ECO:0000256" key="6">
    <source>
        <dbReference type="ARBA" id="ARBA00022753"/>
    </source>
</evidence>
<proteinExistence type="inferred from homology"/>
<evidence type="ECO:0000256" key="7">
    <source>
        <dbReference type="ARBA" id="ARBA00022989"/>
    </source>
</evidence>
<keyword evidence="6" id="KW-0967">Endosome</keyword>
<dbReference type="Pfam" id="PF02990">
    <property type="entry name" value="EMP70"/>
    <property type="match status" value="2"/>
</dbReference>
<feature type="transmembrane region" description="Helical" evidence="9">
    <location>
        <begin position="468"/>
        <end position="487"/>
    </location>
</feature>
<dbReference type="EMBL" id="CAJGYO010000018">
    <property type="protein sequence ID" value="CAD6336052.1"/>
    <property type="molecule type" value="Genomic_DNA"/>
</dbReference>
<comment type="similarity">
    <text evidence="3 9">Belongs to the nonaspanin (TM9SF) (TC 9.A.2) family.</text>
</comment>
<dbReference type="GO" id="GO:0072657">
    <property type="term" value="P:protein localization to membrane"/>
    <property type="evidence" value="ECO:0007669"/>
    <property type="project" value="TreeGrafter"/>
</dbReference>
<gene>
    <name evidence="10" type="ORF">NCGR_LOCUS60150</name>
</gene>
<evidence type="ECO:0000256" key="9">
    <source>
        <dbReference type="RuleBase" id="RU363079"/>
    </source>
</evidence>
<protein>
    <recommendedName>
        <fullName evidence="9">Transmembrane 9 superfamily member</fullName>
    </recommendedName>
</protein>
<comment type="caution">
    <text evidence="10">The sequence shown here is derived from an EMBL/GenBank/DDBJ whole genome shotgun (WGS) entry which is preliminary data.</text>
</comment>
<keyword evidence="5 9" id="KW-0732">Signal</keyword>
<feature type="transmembrane region" description="Helical" evidence="9">
    <location>
        <begin position="400"/>
        <end position="422"/>
    </location>
</feature>
<feature type="transmembrane region" description="Helical" evidence="9">
    <location>
        <begin position="428"/>
        <end position="456"/>
    </location>
</feature>
<dbReference type="OrthoDB" id="1666796at2759"/>
<dbReference type="PANTHER" id="PTHR10766:SF107">
    <property type="entry name" value="TRANSMEMBRANE 9 SUPERFAMILY MEMBER"/>
    <property type="match status" value="1"/>
</dbReference>
<evidence type="ECO:0000256" key="8">
    <source>
        <dbReference type="ARBA" id="ARBA00023136"/>
    </source>
</evidence>
<keyword evidence="8 9" id="KW-0472">Membrane</keyword>
<organism evidence="10 11">
    <name type="scientific">Miscanthus lutarioriparius</name>
    <dbReference type="NCBI Taxonomy" id="422564"/>
    <lineage>
        <taxon>Eukaryota</taxon>
        <taxon>Viridiplantae</taxon>
        <taxon>Streptophyta</taxon>
        <taxon>Embryophyta</taxon>
        <taxon>Tracheophyta</taxon>
        <taxon>Spermatophyta</taxon>
        <taxon>Magnoliopsida</taxon>
        <taxon>Liliopsida</taxon>
        <taxon>Poales</taxon>
        <taxon>Poaceae</taxon>
        <taxon>PACMAD clade</taxon>
        <taxon>Panicoideae</taxon>
        <taxon>Andropogonodae</taxon>
        <taxon>Andropogoneae</taxon>
        <taxon>Saccharinae</taxon>
        <taxon>Miscanthus</taxon>
    </lineage>
</organism>
<dbReference type="AlphaFoldDB" id="A0A811S172"/>
<feature type="transmembrane region" description="Helical" evidence="9">
    <location>
        <begin position="499"/>
        <end position="527"/>
    </location>
</feature>
<dbReference type="PANTHER" id="PTHR10766">
    <property type="entry name" value="TRANSMEMBRANE 9 SUPERFAMILY PROTEIN"/>
    <property type="match status" value="1"/>
</dbReference>
<evidence type="ECO:0000256" key="2">
    <source>
        <dbReference type="ARBA" id="ARBA00004653"/>
    </source>
</evidence>
<evidence type="ECO:0000256" key="5">
    <source>
        <dbReference type="ARBA" id="ARBA00022729"/>
    </source>
</evidence>
<feature type="transmembrane region" description="Helical" evidence="9">
    <location>
        <begin position="357"/>
        <end position="379"/>
    </location>
</feature>
<feature type="transmembrane region" description="Helical" evidence="9">
    <location>
        <begin position="323"/>
        <end position="345"/>
    </location>
</feature>
<evidence type="ECO:0000256" key="1">
    <source>
        <dbReference type="ARBA" id="ARBA00004337"/>
    </source>
</evidence>
<keyword evidence="4 9" id="KW-0812">Transmembrane</keyword>
<keyword evidence="7 9" id="KW-1133">Transmembrane helix</keyword>
<keyword evidence="11" id="KW-1185">Reference proteome</keyword>
<feature type="transmembrane region" description="Helical" evidence="9">
    <location>
        <begin position="283"/>
        <end position="302"/>
    </location>
</feature>
<dbReference type="InterPro" id="IPR004240">
    <property type="entry name" value="EMP70"/>
</dbReference>
<dbReference type="GO" id="GO:0000139">
    <property type="term" value="C:Golgi membrane"/>
    <property type="evidence" value="ECO:0007669"/>
    <property type="project" value="UniProtKB-SubCell"/>
</dbReference>
<reference evidence="10" key="1">
    <citation type="submission" date="2020-10" db="EMBL/GenBank/DDBJ databases">
        <authorList>
            <person name="Han B."/>
            <person name="Lu T."/>
            <person name="Zhao Q."/>
            <person name="Huang X."/>
            <person name="Zhao Y."/>
        </authorList>
    </citation>
    <scope>NUCLEOTIDE SEQUENCE</scope>
</reference>
<comment type="subcellular location">
    <subcellularLocation>
        <location evidence="1">Endosome membrane</location>
        <topology evidence="1">Multi-pass membrane protein</topology>
    </subcellularLocation>
    <subcellularLocation>
        <location evidence="2">Golgi apparatus membrane</location>
        <topology evidence="2">Multi-pass membrane protein</topology>
    </subcellularLocation>
</comment>
<evidence type="ECO:0000256" key="4">
    <source>
        <dbReference type="ARBA" id="ARBA00022692"/>
    </source>
</evidence>